<evidence type="ECO:0000256" key="1">
    <source>
        <dbReference type="ARBA" id="ARBA00004496"/>
    </source>
</evidence>
<keyword evidence="4 10" id="KW-0963">Cytoplasm</keyword>
<reference evidence="13" key="1">
    <citation type="journal article" date="2013" name="Genome Announc.">
        <title>Genome sequence of the food spoilage yeast Zygosaccharomyces bailii CLIB 213(T).</title>
        <authorList>
            <person name="Galeote V."/>
            <person name="Bigey F."/>
            <person name="Devillers H."/>
            <person name="Neuveglise C."/>
            <person name="Dequin S."/>
        </authorList>
    </citation>
    <scope>NUCLEOTIDE SEQUENCE [LARGE SCALE GENOMIC DNA]</scope>
    <source>
        <strain evidence="13">CLIB 213 / ATCC 58445 / CBS 680 / CCRC 21525 / NBRC 1098 / NCYC 1416 / NRRL Y-2227</strain>
    </source>
</reference>
<evidence type="ECO:0000313" key="13">
    <source>
        <dbReference type="Proteomes" id="UP000019375"/>
    </source>
</evidence>
<dbReference type="GO" id="GO:0006614">
    <property type="term" value="P:SRP-dependent cotranslational protein targeting to membrane"/>
    <property type="evidence" value="ECO:0007669"/>
    <property type="project" value="InterPro"/>
</dbReference>
<evidence type="ECO:0000256" key="11">
    <source>
        <dbReference type="SAM" id="MobiDB-lite"/>
    </source>
</evidence>
<keyword evidence="13" id="KW-1185">Reference proteome</keyword>
<gene>
    <name evidence="12" type="ORF">BN860_04522g</name>
</gene>
<keyword evidence="5 10" id="KW-0694">RNA-binding</keyword>
<evidence type="ECO:0000256" key="6">
    <source>
        <dbReference type="ARBA" id="ARBA00023135"/>
    </source>
</evidence>
<evidence type="ECO:0000256" key="2">
    <source>
        <dbReference type="ARBA" id="ARBA00004604"/>
    </source>
</evidence>
<keyword evidence="7" id="KW-0539">Nucleus</keyword>
<keyword evidence="8 10" id="KW-0687">Ribonucleoprotein</keyword>
<evidence type="ECO:0000313" key="12">
    <source>
        <dbReference type="EMBL" id="CDF88198.1"/>
    </source>
</evidence>
<dbReference type="PANTHER" id="PTHR12860">
    <property type="entry name" value="SIGNAL RECOGNITION PARTICLE 68 KDA PROTEIN"/>
    <property type="match status" value="1"/>
</dbReference>
<comment type="function">
    <text evidence="10">Component of the signal recognition particle (SRP) complex, a ribonucleoprotein complex that mediates the cotranslational targeting of secretory and membrane proteins to the endoplasmic reticulum (ER). The SRP complex interacts with the signal sequence in nascent secretory and membrane proteins and directs them to the membrane of the ER.</text>
</comment>
<accession>A0A8J2T4A9</accession>
<evidence type="ECO:0000256" key="7">
    <source>
        <dbReference type="ARBA" id="ARBA00023242"/>
    </source>
</evidence>
<name>A0A8J2T4A9_ZYGB2</name>
<dbReference type="GO" id="GO:0008312">
    <property type="term" value="F:7S RNA binding"/>
    <property type="evidence" value="ECO:0007669"/>
    <property type="project" value="InterPro"/>
</dbReference>
<dbReference type="Pfam" id="PF16969">
    <property type="entry name" value="SRP68"/>
    <property type="match status" value="1"/>
</dbReference>
<dbReference type="InterPro" id="IPR026258">
    <property type="entry name" value="SRP68"/>
</dbReference>
<dbReference type="GO" id="GO:0005730">
    <property type="term" value="C:nucleolus"/>
    <property type="evidence" value="ECO:0007669"/>
    <property type="project" value="UniProtKB-SubCell"/>
</dbReference>
<feature type="compositionally biased region" description="Polar residues" evidence="11">
    <location>
        <begin position="553"/>
        <end position="565"/>
    </location>
</feature>
<dbReference type="GO" id="GO:0005047">
    <property type="term" value="F:signal recognition particle binding"/>
    <property type="evidence" value="ECO:0007669"/>
    <property type="project" value="InterPro"/>
</dbReference>
<evidence type="ECO:0000256" key="4">
    <source>
        <dbReference type="ARBA" id="ARBA00022490"/>
    </source>
</evidence>
<dbReference type="OrthoDB" id="10255118at2759"/>
<dbReference type="GO" id="GO:0030942">
    <property type="term" value="F:endoplasmic reticulum signal peptide binding"/>
    <property type="evidence" value="ECO:0007669"/>
    <property type="project" value="InterPro"/>
</dbReference>
<keyword evidence="6 10" id="KW-0733">Signal recognition particle</keyword>
<dbReference type="InterPro" id="IPR034652">
    <property type="entry name" value="SRP68-RBD"/>
</dbReference>
<dbReference type="PIRSF" id="PIRSF038995">
    <property type="entry name" value="SRP68"/>
    <property type="match status" value="1"/>
</dbReference>
<proteinExistence type="inferred from homology"/>
<evidence type="ECO:0000256" key="10">
    <source>
        <dbReference type="PIRNR" id="PIRNR038995"/>
    </source>
</evidence>
<dbReference type="PANTHER" id="PTHR12860:SF0">
    <property type="entry name" value="SIGNAL RECOGNITION PARTICLE SUBUNIT SRP68"/>
    <property type="match status" value="1"/>
</dbReference>
<feature type="region of interest" description="Disordered" evidence="11">
    <location>
        <begin position="550"/>
        <end position="571"/>
    </location>
</feature>
<dbReference type="GO" id="GO:0005786">
    <property type="term" value="C:signal recognition particle, endoplasmic reticulum targeting"/>
    <property type="evidence" value="ECO:0007669"/>
    <property type="project" value="UniProtKB-KW"/>
</dbReference>
<evidence type="ECO:0000256" key="3">
    <source>
        <dbReference type="ARBA" id="ARBA00009352"/>
    </source>
</evidence>
<comment type="subcellular location">
    <subcellularLocation>
        <location evidence="1 10">Cytoplasm</location>
    </subcellularLocation>
    <subcellularLocation>
        <location evidence="2">Nucleus</location>
        <location evidence="2">Nucleolus</location>
    </subcellularLocation>
</comment>
<dbReference type="Proteomes" id="UP000019375">
    <property type="component" value="Unassembled WGS sequence"/>
</dbReference>
<evidence type="ECO:0000256" key="9">
    <source>
        <dbReference type="ARBA" id="ARBA00029498"/>
    </source>
</evidence>
<evidence type="ECO:0000256" key="8">
    <source>
        <dbReference type="ARBA" id="ARBA00023274"/>
    </source>
</evidence>
<dbReference type="AlphaFoldDB" id="A0A8J2T4A9"/>
<sequence>MYSPILATYGIRVDQLLETAQDFAKYHQKLNKKLQKLRHRCQLVTKDTKRYATKEKYSKISNEDYNENSNLFGILVLLHAERDLALAEILKLRARQRGKLKKSEKKLVATRLKRALQTTEKLVTLTQDEAQWAVRAQYLVYSKLVRAEYLTYGKSQKHKNSSKISQDLALSFAALEHLHNLSVLPDSVLDLLHEKYEYTLRQHSQTTFSSSDLHNVIVQQVLDAQQDADELVSLLVNNGYKPQIQAMKQSASVKEIQWRAFTAKIYDPQVEALIAEVKLVPVRGAPDYDTKLLKWQQALDKQEERIATQDEEEEDDSLENDQILLAYIKCNALFTSILRDNYLFTQLWLQWNKLGASMASRITKCKEIERIVKNLQKYIQDVMELPGIYQDDELMAQLELTKLYFKLSFTSGCLGRLYQLKGRYLESLALHVDAHHKLEDKLISMDDFQEVLVPGDLLSHKKIAILQRMIKTGWKSVVSLAEYEKFLKKSSQDLYQPSIIEKLDSGRILPAEVSLSNIFPLRPKLIPVPSKPSLFDLAFNYMNYAANDEVSKSPETTTKSDSSASVVPEDTAGKKRGFLGLFRN</sequence>
<dbReference type="InterPro" id="IPR038253">
    <property type="entry name" value="SRP68_N_sf"/>
</dbReference>
<dbReference type="Gene3D" id="1.10.3450.40">
    <property type="entry name" value="Signal recognition particle, SRP68 subunit, RNA-binding domain"/>
    <property type="match status" value="1"/>
</dbReference>
<dbReference type="EMBL" id="HG316455">
    <property type="protein sequence ID" value="CDF88198.1"/>
    <property type="molecule type" value="Genomic_DNA"/>
</dbReference>
<organism evidence="12 13">
    <name type="scientific">Zygosaccharomyces bailii (strain CLIB 213 / ATCC 58445 / CBS 680 / BCRC 21525 / NBRC 1098 / NCYC 1416 / NRRL Y-2227)</name>
    <dbReference type="NCBI Taxonomy" id="1333698"/>
    <lineage>
        <taxon>Eukaryota</taxon>
        <taxon>Fungi</taxon>
        <taxon>Dikarya</taxon>
        <taxon>Ascomycota</taxon>
        <taxon>Saccharomycotina</taxon>
        <taxon>Saccharomycetes</taxon>
        <taxon>Saccharomycetales</taxon>
        <taxon>Saccharomycetaceae</taxon>
        <taxon>Zygosaccharomyces</taxon>
    </lineage>
</organism>
<protein>
    <recommendedName>
        <fullName evidence="9 10">Signal recognition particle subunit SRP68</fullName>
        <shortName evidence="10">SRP68</shortName>
    </recommendedName>
</protein>
<evidence type="ECO:0000256" key="5">
    <source>
        <dbReference type="ARBA" id="ARBA00022884"/>
    </source>
</evidence>
<dbReference type="CDD" id="cd15481">
    <property type="entry name" value="SRP68-RBD"/>
    <property type="match status" value="1"/>
</dbReference>
<comment type="similarity">
    <text evidence="3 10">Belongs to the SRP68 family.</text>
</comment>